<keyword evidence="4 5" id="KW-0472">Membrane</keyword>
<keyword evidence="3 5" id="KW-1133">Transmembrane helix</keyword>
<feature type="transmembrane region" description="Helical" evidence="5">
    <location>
        <begin position="124"/>
        <end position="143"/>
    </location>
</feature>
<sequence>MTPGFVSKSNELWKYETEGSVISNDGGCRDYCAHERTALSYLRLALLLALLSFALIEKVRFPNPNQNRHNQTNPLEKHIALPLGVIFAAAALVCLGSGMHVYWKGIRGLRDGKGFVGAGRVNTAILLLLALAITVGTIVFTVAS</sequence>
<feature type="domain" description="DUF202" evidence="6">
    <location>
        <begin position="29"/>
        <end position="104"/>
    </location>
</feature>
<evidence type="ECO:0000256" key="2">
    <source>
        <dbReference type="ARBA" id="ARBA00022692"/>
    </source>
</evidence>
<evidence type="ECO:0000256" key="1">
    <source>
        <dbReference type="ARBA" id="ARBA00004127"/>
    </source>
</evidence>
<keyword evidence="2 5" id="KW-0812">Transmembrane</keyword>
<evidence type="ECO:0000313" key="7">
    <source>
        <dbReference type="EMBL" id="CED82619.1"/>
    </source>
</evidence>
<dbReference type="InterPro" id="IPR003807">
    <property type="entry name" value="DUF202"/>
</dbReference>
<evidence type="ECO:0000256" key="5">
    <source>
        <dbReference type="SAM" id="Phobius"/>
    </source>
</evidence>
<comment type="subcellular location">
    <subcellularLocation>
        <location evidence="1">Endomembrane system</location>
        <topology evidence="1">Multi-pass membrane protein</topology>
    </subcellularLocation>
</comment>
<accession>A0A0F7SPN9</accession>
<dbReference type="PANTHER" id="PTHR34187:SF3">
    <property type="entry name" value="DUF DOMAIN PROTEIN (AFU_ORTHOLOGUE AFUA_6G11150)"/>
    <property type="match status" value="1"/>
</dbReference>
<reference evidence="7" key="1">
    <citation type="submission" date="2014-08" db="EMBL/GenBank/DDBJ databases">
        <authorList>
            <person name="Sharma Rahul"/>
            <person name="Thines Marco"/>
        </authorList>
    </citation>
    <scope>NUCLEOTIDE SEQUENCE</scope>
</reference>
<dbReference type="PANTHER" id="PTHR34187">
    <property type="entry name" value="FGR18P"/>
    <property type="match status" value="1"/>
</dbReference>
<evidence type="ECO:0000256" key="3">
    <source>
        <dbReference type="ARBA" id="ARBA00022989"/>
    </source>
</evidence>
<feature type="transmembrane region" description="Helical" evidence="5">
    <location>
        <begin position="41"/>
        <end position="59"/>
    </location>
</feature>
<name>A0A0F7SPN9_PHARH</name>
<dbReference type="Pfam" id="PF02656">
    <property type="entry name" value="DUF202"/>
    <property type="match status" value="1"/>
</dbReference>
<protein>
    <recommendedName>
        <fullName evidence="6">DUF202 domain-containing protein</fullName>
    </recommendedName>
</protein>
<proteinExistence type="predicted"/>
<organism evidence="7">
    <name type="scientific">Phaffia rhodozyma</name>
    <name type="common">Yeast</name>
    <name type="synonym">Xanthophyllomyces dendrorhous</name>
    <dbReference type="NCBI Taxonomy" id="264483"/>
    <lineage>
        <taxon>Eukaryota</taxon>
        <taxon>Fungi</taxon>
        <taxon>Dikarya</taxon>
        <taxon>Basidiomycota</taxon>
        <taxon>Agaricomycotina</taxon>
        <taxon>Tremellomycetes</taxon>
        <taxon>Cystofilobasidiales</taxon>
        <taxon>Mrakiaceae</taxon>
        <taxon>Phaffia</taxon>
    </lineage>
</organism>
<dbReference type="InterPro" id="IPR052053">
    <property type="entry name" value="IM_YidH-like"/>
</dbReference>
<dbReference type="EMBL" id="LN483124">
    <property type="protein sequence ID" value="CED82619.1"/>
    <property type="molecule type" value="Genomic_DNA"/>
</dbReference>
<feature type="transmembrane region" description="Helical" evidence="5">
    <location>
        <begin position="79"/>
        <end position="103"/>
    </location>
</feature>
<dbReference type="GO" id="GO:0012505">
    <property type="term" value="C:endomembrane system"/>
    <property type="evidence" value="ECO:0007669"/>
    <property type="project" value="UniProtKB-SubCell"/>
</dbReference>
<evidence type="ECO:0000259" key="6">
    <source>
        <dbReference type="Pfam" id="PF02656"/>
    </source>
</evidence>
<dbReference type="AlphaFoldDB" id="A0A0F7SPN9"/>
<evidence type="ECO:0000256" key="4">
    <source>
        <dbReference type="ARBA" id="ARBA00023136"/>
    </source>
</evidence>